<dbReference type="Gene3D" id="3.30.1040.20">
    <property type="match status" value="1"/>
</dbReference>
<dbReference type="SUPFAM" id="SSF56978">
    <property type="entry name" value="Perfringolysin"/>
    <property type="match status" value="1"/>
</dbReference>
<feature type="compositionally biased region" description="Basic and acidic residues" evidence="1">
    <location>
        <begin position="38"/>
        <end position="54"/>
    </location>
</feature>
<dbReference type="EMBL" id="SGXA01000007">
    <property type="protein sequence ID" value="RZS63925.1"/>
    <property type="molecule type" value="Genomic_DNA"/>
</dbReference>
<dbReference type="OrthoDB" id="662759at2"/>
<dbReference type="RefSeq" id="WP_130544496.1">
    <property type="nucleotide sequence ID" value="NZ_CP042431.1"/>
</dbReference>
<dbReference type="Pfam" id="PF01289">
    <property type="entry name" value="Thiol_cytolysin"/>
    <property type="match status" value="1"/>
</dbReference>
<feature type="signal peptide" evidence="2">
    <location>
        <begin position="1"/>
        <end position="18"/>
    </location>
</feature>
<sequence>MRIALLIFLVMVSLTTNAQISKETKIVTKPKVLDKTVTKPNADKKGEKKVETSGKKLTGTDLSKEMNGNIPNVLRGTPIIATVGGTKITTYIEPLDRVRSTVSAGRNPKARNRGTKEDNGLICTAYSISLSPESESFDAPLADKMSHTYPGAAYNYNDYIKNNTQPPHNRSKRNPIILQVSSSSGNGKQLLVEDPTKNNLDEAAGKLKYSLPKQANNLSTEIYVQTIVNEATFALNVEAGGGGYGFKASAKFGLKYDSKKTYMSIDAKQKNYVITANRPDNATGGFYVDESENAKNENVYMSSVTYGRRVIGIIETELDQEHMEVGAKASYDGFGVSANLGLGIVDKMSRAKTTVRLLFIGGNGDVITIPNPTAASVQATINQWMTSTSSQAAVPIEYTFKNMRDIGMRWESVASNINYQQCVPKPPAAAAPQPWDITVTLNSISNNKRESAKLGISQSVGVSVNGQWKNENAGLDKPIICWMEGWQGCQTPPHIDFRQPHRIGDATRRYTISNDEYEQNPMFRVETQRIVTYRTSVGGSKNENNQKQRSDKRLKDIGSISTFDVPVHINGRIFSFNYTVKVAQRPPAQ</sequence>
<name>A0A4Q7M797_9BACT</name>
<organism evidence="3 4">
    <name type="scientific">Pseudobacter ginsenosidimutans</name>
    <dbReference type="NCBI Taxonomy" id="661488"/>
    <lineage>
        <taxon>Bacteria</taxon>
        <taxon>Pseudomonadati</taxon>
        <taxon>Bacteroidota</taxon>
        <taxon>Chitinophagia</taxon>
        <taxon>Chitinophagales</taxon>
        <taxon>Chitinophagaceae</taxon>
        <taxon>Pseudobacter</taxon>
    </lineage>
</organism>
<comment type="caution">
    <text evidence="3">The sequence shown here is derived from an EMBL/GenBank/DDBJ whole genome shotgun (WGS) entry which is preliminary data.</text>
</comment>
<evidence type="ECO:0000313" key="3">
    <source>
        <dbReference type="EMBL" id="RZS63925.1"/>
    </source>
</evidence>
<evidence type="ECO:0000256" key="2">
    <source>
        <dbReference type="SAM" id="SignalP"/>
    </source>
</evidence>
<keyword evidence="4" id="KW-1185">Reference proteome</keyword>
<protein>
    <submittedName>
        <fullName evidence="3">Thiol-activated cytolysin</fullName>
    </submittedName>
</protein>
<gene>
    <name evidence="3" type="ORF">EV199_6025</name>
</gene>
<dbReference type="AlphaFoldDB" id="A0A4Q7M797"/>
<dbReference type="GO" id="GO:0015485">
    <property type="term" value="F:cholesterol binding"/>
    <property type="evidence" value="ECO:0007669"/>
    <property type="project" value="InterPro"/>
</dbReference>
<accession>A0A4Q7M797</accession>
<dbReference type="Gene3D" id="3.40.30.40">
    <property type="entry name" value="Perfringolysin"/>
    <property type="match status" value="1"/>
</dbReference>
<dbReference type="Gene3D" id="3.90.840.10">
    <property type="entry name" value="Thiol-activated cytolysin superfamily/Thiol-activated cytolysin, alpha-beta domain"/>
    <property type="match status" value="1"/>
</dbReference>
<feature type="region of interest" description="Disordered" evidence="1">
    <location>
        <begin position="38"/>
        <end position="64"/>
    </location>
</feature>
<dbReference type="InterPro" id="IPR036359">
    <property type="entry name" value="Thiol_cytolysin_sf"/>
</dbReference>
<proteinExistence type="predicted"/>
<evidence type="ECO:0000256" key="1">
    <source>
        <dbReference type="SAM" id="MobiDB-lite"/>
    </source>
</evidence>
<reference evidence="3 4" key="1">
    <citation type="submission" date="2019-02" db="EMBL/GenBank/DDBJ databases">
        <title>Genomic Encyclopedia of Type Strains, Phase IV (KMG-IV): sequencing the most valuable type-strain genomes for metagenomic binning, comparative biology and taxonomic classification.</title>
        <authorList>
            <person name="Goeker M."/>
        </authorList>
    </citation>
    <scope>NUCLEOTIDE SEQUENCE [LARGE SCALE GENOMIC DNA]</scope>
    <source>
        <strain evidence="3 4">DSM 18116</strain>
    </source>
</reference>
<dbReference type="InterPro" id="IPR036363">
    <property type="entry name" value="Thiol_cytolysin_ab_sf"/>
</dbReference>
<evidence type="ECO:0000313" key="4">
    <source>
        <dbReference type="Proteomes" id="UP000293874"/>
    </source>
</evidence>
<dbReference type="Proteomes" id="UP000293874">
    <property type="component" value="Unassembled WGS sequence"/>
</dbReference>
<keyword evidence="2" id="KW-0732">Signal</keyword>
<feature type="chain" id="PRO_5020410616" evidence="2">
    <location>
        <begin position="19"/>
        <end position="589"/>
    </location>
</feature>
<dbReference type="InterPro" id="IPR001869">
    <property type="entry name" value="Thiol_cytolysin"/>
</dbReference>